<keyword evidence="2" id="KW-1133">Transmembrane helix</keyword>
<evidence type="ECO:0000256" key="2">
    <source>
        <dbReference type="SAM" id="Phobius"/>
    </source>
</evidence>
<keyword evidence="2" id="KW-0812">Transmembrane</keyword>
<protein>
    <submittedName>
        <fullName evidence="3">Uncharacterized protein</fullName>
    </submittedName>
</protein>
<keyword evidence="4" id="KW-1185">Reference proteome</keyword>
<dbReference type="HOGENOM" id="CLU_565367_0_0_1"/>
<dbReference type="RefSeq" id="XP_009061897.1">
    <property type="nucleotide sequence ID" value="XM_009063649.1"/>
</dbReference>
<evidence type="ECO:0000313" key="3">
    <source>
        <dbReference type="EMBL" id="ESO87430.1"/>
    </source>
</evidence>
<feature type="region of interest" description="Disordered" evidence="1">
    <location>
        <begin position="253"/>
        <end position="274"/>
    </location>
</feature>
<evidence type="ECO:0000313" key="4">
    <source>
        <dbReference type="Proteomes" id="UP000030746"/>
    </source>
</evidence>
<feature type="transmembrane region" description="Helical" evidence="2">
    <location>
        <begin position="446"/>
        <end position="471"/>
    </location>
</feature>
<dbReference type="CTD" id="20240381"/>
<dbReference type="KEGG" id="lgi:LOTGIDRAFT_166578"/>
<dbReference type="EMBL" id="KB202917">
    <property type="protein sequence ID" value="ESO87430.1"/>
    <property type="molecule type" value="Genomic_DNA"/>
</dbReference>
<proteinExistence type="predicted"/>
<name>V3ZXU1_LOTGI</name>
<feature type="compositionally biased region" description="Basic and acidic residues" evidence="1">
    <location>
        <begin position="259"/>
        <end position="268"/>
    </location>
</feature>
<dbReference type="AlphaFoldDB" id="V3ZXU1"/>
<dbReference type="Proteomes" id="UP000030746">
    <property type="component" value="Unassembled WGS sequence"/>
</dbReference>
<organism evidence="3 4">
    <name type="scientific">Lottia gigantea</name>
    <name type="common">Giant owl limpet</name>
    <dbReference type="NCBI Taxonomy" id="225164"/>
    <lineage>
        <taxon>Eukaryota</taxon>
        <taxon>Metazoa</taxon>
        <taxon>Spiralia</taxon>
        <taxon>Lophotrochozoa</taxon>
        <taxon>Mollusca</taxon>
        <taxon>Gastropoda</taxon>
        <taxon>Patellogastropoda</taxon>
        <taxon>Lottioidea</taxon>
        <taxon>Lottiidae</taxon>
        <taxon>Lottia</taxon>
    </lineage>
</organism>
<sequence>MTIDVESILVSCIRIYPEFDPDIYSSNIQSLRFSLDILGPKGTASFVRGSQLIMEEYWSSGVETASADSKANTSLILSESERNLTYINLASDAAIVAVSESFNPDSIQTDTVVVQNIQDSASISSTMFRVGSSERSSDTSTENVVSEIQSTSLFVSLGTMQILAENKGTMTSSPFVTSLDANSVIVDGTTEDLQSRFSSVQSRAETSRFEADSLVMVPEITSLMALKTDLVGDGILKTVSSMIVNNHKQESSNLFTGEKPFEDDKNQNSEDESIDDASAFTVGNRISKTSKSIFSIRTYLVGPEDATTPFVLEITKSPLHEASQTSEYVLYSSVFYHLPQNLPLEEMCSLINADKPSAQDNISKYINLTSEKCLEEIYISGSSDTAFQCHCRPKMISGHILQEPIQQRVEQIVKELTVDKKTLSSTTRKLTSAKDPRKSSRTIGTIGIALLITVGAFIVSLDLPNIIDLAVSLKRKIKISSLD</sequence>
<gene>
    <name evidence="3" type="ORF">LOTGIDRAFT_166578</name>
</gene>
<dbReference type="GeneID" id="20240381"/>
<reference evidence="3 4" key="1">
    <citation type="journal article" date="2013" name="Nature">
        <title>Insights into bilaterian evolution from three spiralian genomes.</title>
        <authorList>
            <person name="Simakov O."/>
            <person name="Marletaz F."/>
            <person name="Cho S.J."/>
            <person name="Edsinger-Gonzales E."/>
            <person name="Havlak P."/>
            <person name="Hellsten U."/>
            <person name="Kuo D.H."/>
            <person name="Larsson T."/>
            <person name="Lv J."/>
            <person name="Arendt D."/>
            <person name="Savage R."/>
            <person name="Osoegawa K."/>
            <person name="de Jong P."/>
            <person name="Grimwood J."/>
            <person name="Chapman J.A."/>
            <person name="Shapiro H."/>
            <person name="Aerts A."/>
            <person name="Otillar R.P."/>
            <person name="Terry A.Y."/>
            <person name="Boore J.L."/>
            <person name="Grigoriev I.V."/>
            <person name="Lindberg D.R."/>
            <person name="Seaver E.C."/>
            <person name="Weisblat D.A."/>
            <person name="Putnam N.H."/>
            <person name="Rokhsar D.S."/>
        </authorList>
    </citation>
    <scope>NUCLEOTIDE SEQUENCE [LARGE SCALE GENOMIC DNA]</scope>
</reference>
<accession>V3ZXU1</accession>
<keyword evidence="2" id="KW-0472">Membrane</keyword>
<evidence type="ECO:0000256" key="1">
    <source>
        <dbReference type="SAM" id="MobiDB-lite"/>
    </source>
</evidence>